<dbReference type="SUPFAM" id="SSF46565">
    <property type="entry name" value="Chaperone J-domain"/>
    <property type="match status" value="1"/>
</dbReference>
<evidence type="ECO:0000313" key="3">
    <source>
        <dbReference type="EMBL" id="TCL40000.1"/>
    </source>
</evidence>
<keyword evidence="4" id="KW-1185">Reference proteome</keyword>
<evidence type="ECO:0000313" key="4">
    <source>
        <dbReference type="Proteomes" id="UP000295063"/>
    </source>
</evidence>
<dbReference type="AlphaFoldDB" id="A0A4R1Q229"/>
<proteinExistence type="predicted"/>
<keyword evidence="1" id="KW-0235">DNA replication</keyword>
<dbReference type="Proteomes" id="UP000295063">
    <property type="component" value="Unassembled WGS sequence"/>
</dbReference>
<dbReference type="EMBL" id="SLUI01000001">
    <property type="protein sequence ID" value="TCL40000.1"/>
    <property type="molecule type" value="Genomic_DNA"/>
</dbReference>
<dbReference type="GO" id="GO:0006260">
    <property type="term" value="P:DNA replication"/>
    <property type="evidence" value="ECO:0007669"/>
    <property type="project" value="UniProtKB-KW"/>
</dbReference>
<dbReference type="InterPro" id="IPR036869">
    <property type="entry name" value="J_dom_sf"/>
</dbReference>
<dbReference type="Gene3D" id="1.10.287.110">
    <property type="entry name" value="DnaJ domain"/>
    <property type="match status" value="1"/>
</dbReference>
<reference evidence="3 4" key="1">
    <citation type="submission" date="2019-03" db="EMBL/GenBank/DDBJ databases">
        <title>Genomic Encyclopedia of Type Strains, Phase IV (KMG-IV): sequencing the most valuable type-strain genomes for metagenomic binning, comparative biology and taxonomic classification.</title>
        <authorList>
            <person name="Goeker M."/>
        </authorList>
    </citation>
    <scope>NUCLEOTIDE SEQUENCE [LARGE SCALE GENOMIC DNA]</scope>
    <source>
        <strain evidence="3 4">DSM 15969</strain>
    </source>
</reference>
<feature type="domain" description="J" evidence="2">
    <location>
        <begin position="110"/>
        <end position="170"/>
    </location>
</feature>
<dbReference type="InterPro" id="IPR001623">
    <property type="entry name" value="DnaJ_domain"/>
</dbReference>
<evidence type="ECO:0000256" key="1">
    <source>
        <dbReference type="ARBA" id="ARBA00022705"/>
    </source>
</evidence>
<evidence type="ECO:0000259" key="2">
    <source>
        <dbReference type="PROSITE" id="PS50076"/>
    </source>
</evidence>
<name>A0A4R1Q229_9FIRM</name>
<accession>A0A4R1Q229</accession>
<protein>
    <recommendedName>
        <fullName evidence="2">J domain-containing protein</fullName>
    </recommendedName>
</protein>
<dbReference type="PROSITE" id="PS50076">
    <property type="entry name" value="DNAJ_2"/>
    <property type="match status" value="1"/>
</dbReference>
<gene>
    <name evidence="3" type="ORF">EV210_101200</name>
</gene>
<comment type="caution">
    <text evidence="3">The sequence shown here is derived from an EMBL/GenBank/DDBJ whole genome shotgun (WGS) entry which is preliminary data.</text>
</comment>
<organism evidence="3 4">
    <name type="scientific">Anaerospora hongkongensis</name>
    <dbReference type="NCBI Taxonomy" id="244830"/>
    <lineage>
        <taxon>Bacteria</taxon>
        <taxon>Bacillati</taxon>
        <taxon>Bacillota</taxon>
        <taxon>Negativicutes</taxon>
        <taxon>Selenomonadales</taxon>
        <taxon>Sporomusaceae</taxon>
        <taxon>Anaerospora</taxon>
    </lineage>
</organism>
<sequence>MAGKQYGAAAAYEKKLKRVMERFKVTEYDWNYDRHGGYVDVTYMGEKYRFEHTVAKAVEKGQKISFGSDAFAQVVLALEALARLSERGIYDFGQLSQGFKMLPAAIVIPDFFKTLGFAQIPTLEECKNQYKELIKTAHPDVGGSVEEFKKLTEAKRLAEDYFKGEQNEFS</sequence>